<evidence type="ECO:0000313" key="1">
    <source>
        <dbReference type="EMBL" id="GAH69239.1"/>
    </source>
</evidence>
<dbReference type="AlphaFoldDB" id="X1IT05"/>
<dbReference type="EMBL" id="BARU01032280">
    <property type="protein sequence ID" value="GAH69239.1"/>
    <property type="molecule type" value="Genomic_DNA"/>
</dbReference>
<protein>
    <submittedName>
        <fullName evidence="1">Uncharacterized protein</fullName>
    </submittedName>
</protein>
<name>X1IT05_9ZZZZ</name>
<comment type="caution">
    <text evidence="1">The sequence shown here is derived from an EMBL/GenBank/DDBJ whole genome shotgun (WGS) entry which is preliminary data.</text>
</comment>
<reference evidence="1" key="1">
    <citation type="journal article" date="2014" name="Front. Microbiol.">
        <title>High frequency of phylogenetically diverse reductive dehalogenase-homologous genes in deep subseafloor sedimentary metagenomes.</title>
        <authorList>
            <person name="Kawai M."/>
            <person name="Futagami T."/>
            <person name="Toyoda A."/>
            <person name="Takaki Y."/>
            <person name="Nishi S."/>
            <person name="Hori S."/>
            <person name="Arai W."/>
            <person name="Tsubouchi T."/>
            <person name="Morono Y."/>
            <person name="Uchiyama I."/>
            <person name="Ito T."/>
            <person name="Fujiyama A."/>
            <person name="Inagaki F."/>
            <person name="Takami H."/>
        </authorList>
    </citation>
    <scope>NUCLEOTIDE SEQUENCE</scope>
    <source>
        <strain evidence="1">Expedition CK06-06</strain>
    </source>
</reference>
<proteinExistence type="predicted"/>
<feature type="non-terminal residue" evidence="1">
    <location>
        <position position="34"/>
    </location>
</feature>
<accession>X1IT05</accession>
<gene>
    <name evidence="1" type="ORF">S03H2_50926</name>
</gene>
<organism evidence="1">
    <name type="scientific">marine sediment metagenome</name>
    <dbReference type="NCBI Taxonomy" id="412755"/>
    <lineage>
        <taxon>unclassified sequences</taxon>
        <taxon>metagenomes</taxon>
        <taxon>ecological metagenomes</taxon>
    </lineage>
</organism>
<sequence>MGIAAKGAEIAERFPGGKIAVGTVDKILNWSRAS</sequence>